<evidence type="ECO:0000256" key="1">
    <source>
        <dbReference type="SAM" id="MobiDB-lite"/>
    </source>
</evidence>
<gene>
    <name evidence="2" type="ORF">COLO4_01772</name>
</gene>
<sequence>MFSLVSDKSAWARGLSSASSSAGIKSRGPFTAESSQTDSCNGRVEHHGGAAGQQDARATAHGESVQDVVAVAADAFSFDVERCIDGVDARDMGFNAAHAGKKAGARARLRSIAQGAMHGHRLSGVFDAANGSQLTVRTRQRCRADTSRRCAECVPRSSCGRAAEPAARLTSWRAEGDVDLHAGLGQILEHHAACAPCGQRFQQWQRAGCGVAVPQGFQAGMCQRRRRRVGQRDVNARERARAGFGREYQRHRKRIGHGPHRIQRLRIIAVIGDQQRGRGINCNLAEAVQQAGGKAAVIRAQHVGRRHRVRGDAPVAGRRVVHGVVEARRRQFAIVASQRLADGVAVVAVAARRAEDRGQRGGIASARCNGFVADCQREFDHRPRSTTFDRRQAGWRRQFGRRVCVGCAACEHVSRVRPILQAGAQHADAFDEDAQAGHDDTPTSPARAKTRLQFVPPKPNALLSAARTGASRLVVR</sequence>
<organism evidence="2 3">
    <name type="scientific">Corchorus olitorius</name>
    <dbReference type="NCBI Taxonomy" id="93759"/>
    <lineage>
        <taxon>Eukaryota</taxon>
        <taxon>Viridiplantae</taxon>
        <taxon>Streptophyta</taxon>
        <taxon>Embryophyta</taxon>
        <taxon>Tracheophyta</taxon>
        <taxon>Spermatophyta</taxon>
        <taxon>Magnoliopsida</taxon>
        <taxon>eudicotyledons</taxon>
        <taxon>Gunneridae</taxon>
        <taxon>Pentapetalae</taxon>
        <taxon>rosids</taxon>
        <taxon>malvids</taxon>
        <taxon>Malvales</taxon>
        <taxon>Malvaceae</taxon>
        <taxon>Grewioideae</taxon>
        <taxon>Apeibeae</taxon>
        <taxon>Corchorus</taxon>
    </lineage>
</organism>
<name>A0A1R3L290_9ROSI</name>
<protein>
    <submittedName>
        <fullName evidence="2">Uncharacterized protein</fullName>
    </submittedName>
</protein>
<dbReference type="AlphaFoldDB" id="A0A1R3L290"/>
<dbReference type="Proteomes" id="UP000187203">
    <property type="component" value="Unassembled WGS sequence"/>
</dbReference>
<evidence type="ECO:0000313" key="2">
    <source>
        <dbReference type="EMBL" id="OMP13390.1"/>
    </source>
</evidence>
<feature type="region of interest" description="Disordered" evidence="1">
    <location>
        <begin position="18"/>
        <end position="59"/>
    </location>
</feature>
<feature type="compositionally biased region" description="Low complexity" evidence="1">
    <location>
        <begin position="18"/>
        <end position="28"/>
    </location>
</feature>
<keyword evidence="3" id="KW-1185">Reference proteome</keyword>
<dbReference type="EMBL" id="AWUE01004409">
    <property type="protein sequence ID" value="OMP13390.1"/>
    <property type="molecule type" value="Genomic_DNA"/>
</dbReference>
<comment type="caution">
    <text evidence="2">The sequence shown here is derived from an EMBL/GenBank/DDBJ whole genome shotgun (WGS) entry which is preliminary data.</text>
</comment>
<accession>A0A1R3L290</accession>
<reference evidence="3" key="1">
    <citation type="submission" date="2013-09" db="EMBL/GenBank/DDBJ databases">
        <title>Corchorus olitorius genome sequencing.</title>
        <authorList>
            <person name="Alam M."/>
            <person name="Haque M.S."/>
            <person name="Islam M.S."/>
            <person name="Emdad E.M."/>
            <person name="Islam M.M."/>
            <person name="Ahmed B."/>
            <person name="Halim A."/>
            <person name="Hossen Q.M.M."/>
            <person name="Hossain M.Z."/>
            <person name="Ahmed R."/>
            <person name="Khan M.M."/>
            <person name="Islam R."/>
            <person name="Rashid M.M."/>
            <person name="Khan S.A."/>
            <person name="Rahman M.S."/>
            <person name="Alam M."/>
            <person name="Yahiya A.S."/>
            <person name="Khan M.S."/>
            <person name="Azam M.S."/>
            <person name="Haque T."/>
            <person name="Lashkar M.Z.H."/>
            <person name="Akhand A.I."/>
            <person name="Morshed G."/>
            <person name="Roy S."/>
            <person name="Uddin K.S."/>
            <person name="Rabeya T."/>
            <person name="Hossain A.S."/>
            <person name="Chowdhury A."/>
            <person name="Snigdha A.R."/>
            <person name="Mortoza M.S."/>
            <person name="Matin S.A."/>
            <person name="Hoque S.M.E."/>
            <person name="Islam M.K."/>
            <person name="Roy D.K."/>
            <person name="Haider R."/>
            <person name="Moosa M.M."/>
            <person name="Elias S.M."/>
            <person name="Hasan A.M."/>
            <person name="Jahan S."/>
            <person name="Shafiuddin M."/>
            <person name="Mahmood N."/>
            <person name="Shommy N.S."/>
        </authorList>
    </citation>
    <scope>NUCLEOTIDE SEQUENCE [LARGE SCALE GENOMIC DNA]</scope>
    <source>
        <strain evidence="3">cv. O-4</strain>
    </source>
</reference>
<evidence type="ECO:0000313" key="3">
    <source>
        <dbReference type="Proteomes" id="UP000187203"/>
    </source>
</evidence>
<proteinExistence type="predicted"/>